<evidence type="ECO:0000256" key="2">
    <source>
        <dbReference type="ARBA" id="ARBA00022801"/>
    </source>
</evidence>
<gene>
    <name evidence="5" type="ORF">GCM10023168_11340</name>
</gene>
<dbReference type="PANTHER" id="PTHR11049:SF16">
    <property type="entry name" value="PROTEIN VDLD"/>
    <property type="match status" value="1"/>
</dbReference>
<feature type="domain" description="HotDog ACOT-type" evidence="4">
    <location>
        <begin position="166"/>
        <end position="281"/>
    </location>
</feature>
<evidence type="ECO:0000256" key="3">
    <source>
        <dbReference type="PROSITE-ProRule" id="PRU01106"/>
    </source>
</evidence>
<comment type="similarity">
    <text evidence="1">Belongs to the acyl coenzyme A hydrolase family.</text>
</comment>
<reference evidence="6" key="1">
    <citation type="journal article" date="2019" name="Int. J. Syst. Evol. Microbiol.">
        <title>The Global Catalogue of Microorganisms (GCM) 10K type strain sequencing project: providing services to taxonomists for standard genome sequencing and annotation.</title>
        <authorList>
            <consortium name="The Broad Institute Genomics Platform"/>
            <consortium name="The Broad Institute Genome Sequencing Center for Infectious Disease"/>
            <person name="Wu L."/>
            <person name="Ma J."/>
        </authorList>
    </citation>
    <scope>NUCLEOTIDE SEQUENCE [LARGE SCALE GENOMIC DNA]</scope>
    <source>
        <strain evidence="6">JCM 17809</strain>
    </source>
</reference>
<comment type="caution">
    <text evidence="5">The sequence shown here is derived from an EMBL/GenBank/DDBJ whole genome shotgun (WGS) entry which is preliminary data.</text>
</comment>
<dbReference type="Proteomes" id="UP001500945">
    <property type="component" value="Unassembled WGS sequence"/>
</dbReference>
<protein>
    <submittedName>
        <fullName evidence="5">Acyl-CoA thioesterase</fullName>
    </submittedName>
</protein>
<name>A0ABP8K6W0_9MICO</name>
<sequence length="316" mass="34551">MPETAHPRAEITLRFLAAPTDAGRSGSVSAGRVLEWIDKAGYAAAAGWSGTYAVTAYVGNVRFTRPVEVGELVEVTARVVHTGRTSMHITVDVASGQPRTRELEPATRCLIIFVAVDEQGRSTPVRELVPRTLGEELEQRWAARRAELRSEVEAAMAGQTYTDAGSAPRVVMRFLAAPTDVNWGGKVHGGIVMRWIDEAAHVLATQWTGDANNVAIFTGGVRFYRPLRIGHVVEVEARLLHTGQTSMHVGVHVRSGDPARGPEGMELTTFCRTVFVGIDEDRRAVPCPTWVPVNDEDRALDAHAVDLVRIRERFGD</sequence>
<dbReference type="InterPro" id="IPR040170">
    <property type="entry name" value="Cytosol_ACT"/>
</dbReference>
<dbReference type="Pfam" id="PF03061">
    <property type="entry name" value="4HBT"/>
    <property type="match status" value="2"/>
</dbReference>
<dbReference type="CDD" id="cd03442">
    <property type="entry name" value="BFIT_BACH"/>
    <property type="match status" value="2"/>
</dbReference>
<evidence type="ECO:0000256" key="1">
    <source>
        <dbReference type="ARBA" id="ARBA00010458"/>
    </source>
</evidence>
<dbReference type="InterPro" id="IPR029069">
    <property type="entry name" value="HotDog_dom_sf"/>
</dbReference>
<dbReference type="EMBL" id="BAABGM010000007">
    <property type="protein sequence ID" value="GAA4401594.1"/>
    <property type="molecule type" value="Genomic_DNA"/>
</dbReference>
<dbReference type="RefSeq" id="WP_345203315.1">
    <property type="nucleotide sequence ID" value="NZ_BAABGM010000007.1"/>
</dbReference>
<organism evidence="5 6">
    <name type="scientific">Fodinibacter luteus</name>
    <dbReference type="NCBI Taxonomy" id="552064"/>
    <lineage>
        <taxon>Bacteria</taxon>
        <taxon>Bacillati</taxon>
        <taxon>Actinomycetota</taxon>
        <taxon>Actinomycetes</taxon>
        <taxon>Micrococcales</taxon>
        <taxon>Intrasporangiaceae</taxon>
        <taxon>Fodinibacter (ex Wang et al. 2009)</taxon>
    </lineage>
</organism>
<keyword evidence="2 3" id="KW-0378">Hydrolase</keyword>
<dbReference type="PANTHER" id="PTHR11049">
    <property type="entry name" value="ACYL COENZYME A THIOESTER HYDROLASE"/>
    <property type="match status" value="1"/>
</dbReference>
<dbReference type="PROSITE" id="PS51770">
    <property type="entry name" value="HOTDOG_ACOT"/>
    <property type="match status" value="2"/>
</dbReference>
<proteinExistence type="inferred from homology"/>
<keyword evidence="6" id="KW-1185">Reference proteome</keyword>
<evidence type="ECO:0000259" key="4">
    <source>
        <dbReference type="PROSITE" id="PS51770"/>
    </source>
</evidence>
<dbReference type="InterPro" id="IPR006683">
    <property type="entry name" value="Thioestr_dom"/>
</dbReference>
<evidence type="ECO:0000313" key="5">
    <source>
        <dbReference type="EMBL" id="GAA4401594.1"/>
    </source>
</evidence>
<accession>A0ABP8K6W0</accession>
<dbReference type="InterPro" id="IPR033120">
    <property type="entry name" value="HOTDOG_ACOT"/>
</dbReference>
<feature type="domain" description="HotDog ACOT-type" evidence="4">
    <location>
        <begin position="7"/>
        <end position="119"/>
    </location>
</feature>
<dbReference type="Gene3D" id="3.10.129.10">
    <property type="entry name" value="Hotdog Thioesterase"/>
    <property type="match status" value="2"/>
</dbReference>
<dbReference type="SUPFAM" id="SSF54637">
    <property type="entry name" value="Thioesterase/thiol ester dehydrase-isomerase"/>
    <property type="match status" value="2"/>
</dbReference>
<evidence type="ECO:0000313" key="6">
    <source>
        <dbReference type="Proteomes" id="UP001500945"/>
    </source>
</evidence>